<evidence type="ECO:0000256" key="2">
    <source>
        <dbReference type="ARBA" id="ARBA00007637"/>
    </source>
</evidence>
<dbReference type="InterPro" id="IPR001509">
    <property type="entry name" value="Epimerase_deHydtase"/>
</dbReference>
<proteinExistence type="inferred from homology"/>
<reference evidence="4 5" key="1">
    <citation type="submission" date="2018-06" db="EMBL/GenBank/DDBJ databases">
        <authorList>
            <consortium name="Pathogen Informatics"/>
            <person name="Doyle S."/>
        </authorList>
    </citation>
    <scope>NUCLEOTIDE SEQUENCE [LARGE SCALE GENOMIC DNA]</scope>
    <source>
        <strain evidence="4 5">NCTC11165</strain>
    </source>
</reference>
<dbReference type="AlphaFoldDB" id="A0A2X1ASM6"/>
<keyword evidence="4" id="KW-0456">Lyase</keyword>
<dbReference type="PANTHER" id="PTHR43000">
    <property type="entry name" value="DTDP-D-GLUCOSE 4,6-DEHYDRATASE-RELATED"/>
    <property type="match status" value="1"/>
</dbReference>
<evidence type="ECO:0000256" key="1">
    <source>
        <dbReference type="ARBA" id="ARBA00005125"/>
    </source>
</evidence>
<evidence type="ECO:0000313" key="4">
    <source>
        <dbReference type="EMBL" id="SPU47049.1"/>
    </source>
</evidence>
<dbReference type="PRINTS" id="PR01713">
    <property type="entry name" value="NUCEPIMERASE"/>
</dbReference>
<dbReference type="InterPro" id="IPR036291">
    <property type="entry name" value="NAD(P)-bd_dom_sf"/>
</dbReference>
<sequence>MSSAPFVITSTKQTVMDKHILITGGAGFIGSHLVDAMLARGYRVTVLDSLSPQVHGDAEMDADGWPVYLDARARRIKGDLLEDGVFEAALNGVTHLAHLAASVGVGQSMTNIVDYTRNNVMAAAVVLETLSQRPHTVERIAVASSMSIYGEGDYVRPSTGAHVTTDIRPHAQLEARHWDLMVDGEPLEPCPTPEEKLLQPNSIYAVNKRDHEEMFLSVGRALRIPTVALRLFNAYGSRQALSNPYTGVAAIFISRLMNDQPPLVFEDGRQMRDFVHVQDVAEAFATVLDDDREIWDVFNVGSGAPVSINEIAGVLARLLGKNIAPEVLNRYRVGDIRHCFGDISKIERTFGFTPRRSMDEGMEELISWVSHARTPIDRSAESLEQLSRGRLVV</sequence>
<dbReference type="Gene3D" id="3.40.50.720">
    <property type="entry name" value="NAD(P)-binding Rossmann-like Domain"/>
    <property type="match status" value="1"/>
</dbReference>
<dbReference type="Proteomes" id="UP000250358">
    <property type="component" value="Unassembled WGS sequence"/>
</dbReference>
<dbReference type="EMBL" id="UAQM01000051">
    <property type="protein sequence ID" value="SPU47049.1"/>
    <property type="molecule type" value="Genomic_DNA"/>
</dbReference>
<accession>A0A2X1ASM6</accession>
<feature type="domain" description="NAD-dependent epimerase/dehydratase" evidence="3">
    <location>
        <begin position="20"/>
        <end position="169"/>
    </location>
</feature>
<organism evidence="4 5">
    <name type="scientific">Brevundimonas diminuta</name>
    <name type="common">Pseudomonas diminuta</name>
    <dbReference type="NCBI Taxonomy" id="293"/>
    <lineage>
        <taxon>Bacteria</taxon>
        <taxon>Pseudomonadati</taxon>
        <taxon>Pseudomonadota</taxon>
        <taxon>Alphaproteobacteria</taxon>
        <taxon>Caulobacterales</taxon>
        <taxon>Caulobacteraceae</taxon>
        <taxon>Brevundimonas</taxon>
    </lineage>
</organism>
<dbReference type="EC" id="4.2.1.46" evidence="4"/>
<feature type="domain" description="NAD-dependent epimerase/dehydratase" evidence="3">
    <location>
        <begin position="194"/>
        <end position="301"/>
    </location>
</feature>
<evidence type="ECO:0000259" key="3">
    <source>
        <dbReference type="Pfam" id="PF01370"/>
    </source>
</evidence>
<dbReference type="Pfam" id="PF01370">
    <property type="entry name" value="Epimerase"/>
    <property type="match status" value="2"/>
</dbReference>
<dbReference type="SUPFAM" id="SSF51735">
    <property type="entry name" value="NAD(P)-binding Rossmann-fold domains"/>
    <property type="match status" value="1"/>
</dbReference>
<comment type="similarity">
    <text evidence="2">Belongs to the NAD(P)-dependent epimerase/dehydratase family.</text>
</comment>
<gene>
    <name evidence="4" type="primary">strE_2</name>
    <name evidence="4" type="ORF">NCTC11165_03406</name>
</gene>
<evidence type="ECO:0000313" key="5">
    <source>
        <dbReference type="Proteomes" id="UP000250358"/>
    </source>
</evidence>
<protein>
    <submittedName>
        <fullName evidence="4">dTDP-glucose 4,6-dehydratase</fullName>
        <ecNumber evidence="4">4.2.1.46</ecNumber>
    </submittedName>
</protein>
<dbReference type="GO" id="GO:0008460">
    <property type="term" value="F:dTDP-glucose 4,6-dehydratase activity"/>
    <property type="evidence" value="ECO:0007669"/>
    <property type="project" value="UniProtKB-EC"/>
</dbReference>
<name>A0A2X1ASM6_BREDI</name>
<comment type="pathway">
    <text evidence="1">Bacterial outer membrane biogenesis; LPS O-antigen biosynthesis.</text>
</comment>